<dbReference type="Pfam" id="PF18710">
    <property type="entry name" value="ComR_TPR"/>
    <property type="match status" value="1"/>
</dbReference>
<dbReference type="GO" id="GO:0003677">
    <property type="term" value="F:DNA binding"/>
    <property type="evidence" value="ECO:0007669"/>
    <property type="project" value="InterPro"/>
</dbReference>
<protein>
    <submittedName>
        <fullName evidence="2 3">Transcriptional regulator</fullName>
    </submittedName>
</protein>
<gene>
    <name evidence="3" type="ORF">BN551_00358</name>
</gene>
<dbReference type="SMR" id="A0A1L1QK15"/>
<dbReference type="PDB" id="5JUF">
    <property type="method" value="X-ray"/>
    <property type="resolution" value="1.95 A"/>
    <property type="chains" value="A=1-310"/>
</dbReference>
<evidence type="ECO:0000313" key="2">
    <source>
        <dbReference type="PDB" id="5JUB"/>
    </source>
</evidence>
<accession>A0A1L1QK15</accession>
<reference evidence="6" key="2">
    <citation type="journal article" date="2020" name="Proc. Natl. Acad. Sci. U.S.A.">
        <title>Molecular dissection of pheromone selectivity in the competence signaling system ComRS of streptococci.</title>
        <authorList>
            <person name="Ledesma-Garcia L."/>
            <person name="Thuillier J."/>
            <person name="Guzman-Espinola A."/>
            <person name="Ensinck I."/>
            <person name="Li de la Sierra-Gallay I."/>
            <person name="Lazar N."/>
            <person name="Aumont-Nicaise M."/>
            <person name="Mignolet J."/>
            <person name="Soumillion P."/>
            <person name="Nessler S."/>
            <person name="Hols P."/>
        </authorList>
    </citation>
    <scope>X-RAY CRYSTALLOGRAPHY (2.46 ANGSTROMS)</scope>
</reference>
<feature type="domain" description="HTH cro/C1-type" evidence="1">
    <location>
        <begin position="11"/>
        <end position="66"/>
    </location>
</feature>
<name>A0A1L1QK15_STRTD</name>
<dbReference type="InterPro" id="IPR040799">
    <property type="entry name" value="ComR_TPR"/>
</dbReference>
<sequence>MNLKDSIGLRIKTERERQQMSREVLCLDGAELTVRQLIRIEKGESLPSLDRLSYIAKRLGKSMTELLDQDNITIPDEYYEMKNRLIKFPTYRNPDRIKSKLTLIEEVYEKFFDILPEEELLTLDILENILSFTSWEESPKVEEIYEDLFEQVKRKRKFSTNDLLVIDYYFFHLYGRKQYDKKLFERIIKRVLNQEIWTDDVYNIVLFNDLMAIAALKIFHNSFSDFLTVVDKALAVIEKSQLYSYKPSVFVLKAKYELLHKENKKEAAENYDKAIVFASVLEDSVLEESIKAGKLADGLGAGWSHPQFEK</sequence>
<dbReference type="PDBsum" id="6QER"/>
<dbReference type="InterPro" id="IPR001387">
    <property type="entry name" value="Cro/C1-type_HTH"/>
</dbReference>
<dbReference type="InterPro" id="IPR011990">
    <property type="entry name" value="TPR-like_helical_dom_sf"/>
</dbReference>
<evidence type="ECO:0007829" key="4">
    <source>
        <dbReference type="PDB" id="5JUB"/>
    </source>
</evidence>
<reference evidence="4 5" key="1">
    <citation type="journal article" date="2016" name="PLoS Pathog.">
        <title>Structural Insights into Streptococcal Competence Regulation by the Cell-to-Cell Communication System ComRS.</title>
        <authorList>
            <person name="Talagas A."/>
            <person name="Fontaine L."/>
            <person name="Ledesma-Garca L."/>
            <person name="Mignolet J."/>
            <person name="Li de la Sierra-Gallay I."/>
            <person name="Lazar N."/>
            <person name="Aumont-Nicaise M."/>
            <person name="Federle M.J."/>
            <person name="Prehna G."/>
            <person name="Hols P."/>
            <person name="Nessler S."/>
        </authorList>
    </citation>
    <scope>X-RAY CRYSTALLOGRAPHY (1.95 ANGSTROMS)</scope>
</reference>
<evidence type="ECO:0007829" key="6">
    <source>
        <dbReference type="PDB" id="6QER"/>
    </source>
</evidence>
<dbReference type="InterPro" id="IPR010982">
    <property type="entry name" value="Lambda_DNA-bd_dom_sf"/>
</dbReference>
<evidence type="ECO:0000313" key="3">
    <source>
        <dbReference type="PDB" id="5JUF"/>
    </source>
</evidence>
<dbReference type="AlphaFoldDB" id="A0A1L1QK15"/>
<evidence type="ECO:0007829" key="5">
    <source>
        <dbReference type="PDB" id="5JUF"/>
    </source>
</evidence>
<dbReference type="PDBsum" id="5JUF"/>
<evidence type="ECO:0000259" key="1">
    <source>
        <dbReference type="PROSITE" id="PS50943"/>
    </source>
</evidence>
<dbReference type="SMART" id="SM00530">
    <property type="entry name" value="HTH_XRE"/>
    <property type="match status" value="1"/>
</dbReference>
<dbReference type="CDD" id="cd00093">
    <property type="entry name" value="HTH_XRE"/>
    <property type="match status" value="1"/>
</dbReference>
<dbReference type="SUPFAM" id="SSF47413">
    <property type="entry name" value="lambda repressor-like DNA-binding domains"/>
    <property type="match status" value="1"/>
</dbReference>
<keyword evidence="4 5" id="KW-0002">3D-structure</keyword>
<proteinExistence type="evidence at protein level"/>
<dbReference type="PDB" id="6QER">
    <property type="method" value="X-ray"/>
    <property type="resolution" value="2.46 A"/>
    <property type="chains" value="A/B/C/D=1-310"/>
</dbReference>
<dbReference type="PROSITE" id="PS50943">
    <property type="entry name" value="HTH_CROC1"/>
    <property type="match status" value="1"/>
</dbReference>
<organism evidence="3">
    <name type="scientific">Streptococcus thermophilus (strain ATCC BAA-491 / LMD-9)</name>
    <dbReference type="NCBI Taxonomy" id="322159"/>
    <lineage>
        <taxon>Bacteria</taxon>
        <taxon>Bacillati</taxon>
        <taxon>Bacillota</taxon>
        <taxon>Bacilli</taxon>
        <taxon>Lactobacillales</taxon>
        <taxon>Streptococcaceae</taxon>
        <taxon>Streptococcus</taxon>
    </lineage>
</organism>
<dbReference type="Gene3D" id="1.25.40.10">
    <property type="entry name" value="Tetratricopeptide repeat domain"/>
    <property type="match status" value="1"/>
</dbReference>
<dbReference type="PDB" id="5JUB">
    <property type="method" value="X-ray"/>
    <property type="resolution" value="2.57 A"/>
    <property type="chains" value="A/B=1-310"/>
</dbReference>
<dbReference type="Pfam" id="PF01381">
    <property type="entry name" value="HTH_3"/>
    <property type="match status" value="1"/>
</dbReference>
<dbReference type="PDBsum" id="5JUB"/>